<accession>A0A388LP84</accession>
<dbReference type="EMBL" id="BFEA01000465">
    <property type="protein sequence ID" value="GBG84150.1"/>
    <property type="molecule type" value="Genomic_DNA"/>
</dbReference>
<keyword evidence="3" id="KW-1185">Reference proteome</keyword>
<feature type="compositionally biased region" description="Polar residues" evidence="1">
    <location>
        <begin position="149"/>
        <end position="168"/>
    </location>
</feature>
<evidence type="ECO:0008006" key="4">
    <source>
        <dbReference type="Google" id="ProtNLM"/>
    </source>
</evidence>
<name>A0A388LP84_CHABU</name>
<comment type="caution">
    <text evidence="2">The sequence shown here is derived from an EMBL/GenBank/DDBJ whole genome shotgun (WGS) entry which is preliminary data.</text>
</comment>
<evidence type="ECO:0000313" key="2">
    <source>
        <dbReference type="EMBL" id="GBG84150.1"/>
    </source>
</evidence>
<dbReference type="Gramene" id="GBG84150">
    <property type="protein sequence ID" value="GBG84150"/>
    <property type="gene ID" value="CBR_g38124"/>
</dbReference>
<feature type="region of interest" description="Disordered" evidence="1">
    <location>
        <begin position="1"/>
        <end position="28"/>
    </location>
</feature>
<feature type="compositionally biased region" description="Polar residues" evidence="1">
    <location>
        <begin position="239"/>
        <end position="248"/>
    </location>
</feature>
<gene>
    <name evidence="2" type="ORF">CBR_g38124</name>
</gene>
<dbReference type="Proteomes" id="UP000265515">
    <property type="component" value="Unassembled WGS sequence"/>
</dbReference>
<feature type="compositionally biased region" description="Polar residues" evidence="1">
    <location>
        <begin position="177"/>
        <end position="186"/>
    </location>
</feature>
<dbReference type="PANTHER" id="PTHR33492">
    <property type="entry name" value="OSJNBA0043A12.37 PROTEIN-RELATED"/>
    <property type="match status" value="1"/>
</dbReference>
<evidence type="ECO:0000256" key="1">
    <source>
        <dbReference type="SAM" id="MobiDB-lite"/>
    </source>
</evidence>
<dbReference type="PANTHER" id="PTHR33492:SF11">
    <property type="entry name" value="OS04G0670900 PROTEIN"/>
    <property type="match status" value="1"/>
</dbReference>
<dbReference type="AlphaFoldDB" id="A0A388LP84"/>
<evidence type="ECO:0000313" key="3">
    <source>
        <dbReference type="Proteomes" id="UP000265515"/>
    </source>
</evidence>
<proteinExistence type="predicted"/>
<feature type="region of interest" description="Disordered" evidence="1">
    <location>
        <begin position="393"/>
        <end position="446"/>
    </location>
</feature>
<sequence>MDKQHWVEDGENGGMGGSRHSSQQSAQYQGLHFVPPSTHLSMLSQDTDKFGVPPTFTAAVGQLPAWRNDPPGLRDVRSSHVPFYHARDDHGGVVGRGNLSGAVYSQPTATHMPMHGGSTTGAGSFTAALCGEYEEPFSGGLPRQIHGQNDFSTCGAQTGNGQKTLPQGGTSGHGQLHATTGANVDSGSGVREGKACSRAAPQQVTVEVGLSESVDRLGGGLPPTSHGDGRGRGEGRQGTSDSSGQSGRARQPTRGGHGRGGCTPPPPACPSEASGSGKDVGGQETNDNPTPVNEGMHVSARHKCMKKGERQEWVSECMKEEGMMRSAKKCRKKWFNLGQKLKLLVDKVGRSGHESYWDMTEEEREAEGLYTTFDQRLWQAMEWVLQRPSEKCDEAMNSDTMGGAEAEGTGGGSGEQAGSDKGGSDTPGSRSKFRRTNGSRVHVGDDPSFVSSVGAAMVVSTHVYVDHLDRPAATIAQANKEGATIVTGSIGEMATQIGAVASAMGEGNIVLQLLVGVMGARNWDGPWSTGRV</sequence>
<feature type="region of interest" description="Disordered" evidence="1">
    <location>
        <begin position="149"/>
        <end position="300"/>
    </location>
</feature>
<protein>
    <recommendedName>
        <fullName evidence="4">Myb-like domain-containing protein</fullName>
    </recommendedName>
</protein>
<feature type="compositionally biased region" description="Polar residues" evidence="1">
    <location>
        <begin position="19"/>
        <end position="28"/>
    </location>
</feature>
<reference evidence="2 3" key="1">
    <citation type="journal article" date="2018" name="Cell">
        <title>The Chara Genome: Secondary Complexity and Implications for Plant Terrestrialization.</title>
        <authorList>
            <person name="Nishiyama T."/>
            <person name="Sakayama H."/>
            <person name="Vries J.D."/>
            <person name="Buschmann H."/>
            <person name="Saint-Marcoux D."/>
            <person name="Ullrich K.K."/>
            <person name="Haas F.B."/>
            <person name="Vanderstraeten L."/>
            <person name="Becker D."/>
            <person name="Lang D."/>
            <person name="Vosolsobe S."/>
            <person name="Rombauts S."/>
            <person name="Wilhelmsson P.K.I."/>
            <person name="Janitza P."/>
            <person name="Kern R."/>
            <person name="Heyl A."/>
            <person name="Rumpler F."/>
            <person name="Villalobos L.I.A.C."/>
            <person name="Clay J.M."/>
            <person name="Skokan R."/>
            <person name="Toyoda A."/>
            <person name="Suzuki Y."/>
            <person name="Kagoshima H."/>
            <person name="Schijlen E."/>
            <person name="Tajeshwar N."/>
            <person name="Catarino B."/>
            <person name="Hetherington A.J."/>
            <person name="Saltykova A."/>
            <person name="Bonnot C."/>
            <person name="Breuninger H."/>
            <person name="Symeonidi A."/>
            <person name="Radhakrishnan G.V."/>
            <person name="Van Nieuwerburgh F."/>
            <person name="Deforce D."/>
            <person name="Chang C."/>
            <person name="Karol K.G."/>
            <person name="Hedrich R."/>
            <person name="Ulvskov P."/>
            <person name="Glockner G."/>
            <person name="Delwiche C.F."/>
            <person name="Petrasek J."/>
            <person name="Van de Peer Y."/>
            <person name="Friml J."/>
            <person name="Beilby M."/>
            <person name="Dolan L."/>
            <person name="Kohara Y."/>
            <person name="Sugano S."/>
            <person name="Fujiyama A."/>
            <person name="Delaux P.-M."/>
            <person name="Quint M."/>
            <person name="TheiBen G."/>
            <person name="Hagemann M."/>
            <person name="Harholt J."/>
            <person name="Dunand C."/>
            <person name="Zachgo S."/>
            <person name="Langdale J."/>
            <person name="Maumus F."/>
            <person name="Straeten D.V.D."/>
            <person name="Gould S.B."/>
            <person name="Rensing S.A."/>
        </authorList>
    </citation>
    <scope>NUCLEOTIDE SEQUENCE [LARGE SCALE GENOMIC DNA]</scope>
    <source>
        <strain evidence="2 3">S276</strain>
    </source>
</reference>
<organism evidence="2 3">
    <name type="scientific">Chara braunii</name>
    <name type="common">Braun's stonewort</name>
    <dbReference type="NCBI Taxonomy" id="69332"/>
    <lineage>
        <taxon>Eukaryota</taxon>
        <taxon>Viridiplantae</taxon>
        <taxon>Streptophyta</taxon>
        <taxon>Charophyceae</taxon>
        <taxon>Charales</taxon>
        <taxon>Characeae</taxon>
        <taxon>Chara</taxon>
    </lineage>
</organism>